<feature type="region of interest" description="Disordered" evidence="1">
    <location>
        <begin position="408"/>
        <end position="645"/>
    </location>
</feature>
<name>A0A507DHP9_9FUNG</name>
<feature type="compositionally biased region" description="Basic and acidic residues" evidence="1">
    <location>
        <begin position="256"/>
        <end position="267"/>
    </location>
</feature>
<sequence>MLLPDSTDTPLPSASAILSRAKKMGFFDAIRHEMLSNWIESSSHHAFIQECNKLVNINSAIMGLGSASSSSKKSVGSAEMSQRMLWAIENSRAFMDLKYEITSNHFLNAVDCKNKISDGLRQALSKLQLREPEAKPPPAQPTPAIKKLASATLSRLAKTLQAKKDTNLLLAEAIADAARKTRAESVTSTESMELDSEADQLGKISYIKQELALSASAAPLGTTGASKNTALKRSVRKDDRVKTTKGAKPKHATTIDLKKKMPFDKDQQAASNQIADKPQHIPELPSKKPSTSVTTLKKGVRIKHASNQVILPVELPSTLSVANKDETRHDDDDESSSSEMLAALPERSRSGRQLKIPKRFRENEKVEDNVPVRGKKRVKEVTADAKPVAHPYMPSAAAAMRKKAVMSKMVASKGEEDDSMSESAGRNQEATNNDNTNELPPPTIIVSKPIDQPIDHFASAGWLGDSDSDLSDVGKDSDSSGSDEDEAKVESSNHGGVKNVLMELLAQYRAEKSGNSNAGRTRNSVPSGSDTANVAECSGNSGNDTTPVAPSGVTTVASPKTLVISSPKSTPLPCSTLRRIRQLDEFDQSPMTGAKQQPAQRESDSDIDSHQSSDLSDVSSEADDNNDDDSESTDTDSANLYKGRITRGTALSKGLKVTALPLPQIHRRPGSGNASRLGRTSSSAVELPTPLRRIRAVEETTESNDAGSSNLGTVDENADVGNAGDSENLSIVDDCSIVGSGGNSRVEKMEVDAPVGDPRSVDMDVIMRDSDDERDHHDSSGLSDVDDDD</sequence>
<comment type="caution">
    <text evidence="2">The sequence shown here is derived from an EMBL/GenBank/DDBJ whole genome shotgun (WGS) entry which is preliminary data.</text>
</comment>
<evidence type="ECO:0000313" key="3">
    <source>
        <dbReference type="Proteomes" id="UP000320475"/>
    </source>
</evidence>
<feature type="region of interest" description="Disordered" evidence="1">
    <location>
        <begin position="661"/>
        <end position="789"/>
    </location>
</feature>
<dbReference type="AlphaFoldDB" id="A0A507DHP9"/>
<proteinExistence type="predicted"/>
<dbReference type="EMBL" id="QEAM01000018">
    <property type="protein sequence ID" value="TPX50428.1"/>
    <property type="molecule type" value="Genomic_DNA"/>
</dbReference>
<protein>
    <submittedName>
        <fullName evidence="2">Uncharacterized protein</fullName>
    </submittedName>
</protein>
<feature type="compositionally biased region" description="Polar residues" evidence="1">
    <location>
        <begin position="703"/>
        <end position="712"/>
    </location>
</feature>
<feature type="region of interest" description="Disordered" evidence="1">
    <location>
        <begin position="220"/>
        <end position="293"/>
    </location>
</feature>
<feature type="compositionally biased region" description="Polar residues" evidence="1">
    <location>
        <begin position="421"/>
        <end position="438"/>
    </location>
</feature>
<feature type="compositionally biased region" description="Basic and acidic residues" evidence="1">
    <location>
        <begin position="601"/>
        <end position="611"/>
    </location>
</feature>
<dbReference type="VEuPathDB" id="FungiDB:SeMB42_g04168"/>
<feature type="compositionally biased region" description="Polar residues" evidence="1">
    <location>
        <begin position="589"/>
        <end position="600"/>
    </location>
</feature>
<gene>
    <name evidence="2" type="ORF">SeLEV6574_g00901</name>
</gene>
<dbReference type="Proteomes" id="UP000320475">
    <property type="component" value="Unassembled WGS sequence"/>
</dbReference>
<dbReference type="OrthoDB" id="10685378at2759"/>
<feature type="compositionally biased region" description="Polar residues" evidence="1">
    <location>
        <begin position="672"/>
        <end position="684"/>
    </location>
</feature>
<accession>A0A507DHP9</accession>
<organism evidence="2 3">
    <name type="scientific">Synchytrium endobioticum</name>
    <dbReference type="NCBI Taxonomy" id="286115"/>
    <lineage>
        <taxon>Eukaryota</taxon>
        <taxon>Fungi</taxon>
        <taxon>Fungi incertae sedis</taxon>
        <taxon>Chytridiomycota</taxon>
        <taxon>Chytridiomycota incertae sedis</taxon>
        <taxon>Chytridiomycetes</taxon>
        <taxon>Synchytriales</taxon>
        <taxon>Synchytriaceae</taxon>
        <taxon>Synchytrium</taxon>
    </lineage>
</organism>
<feature type="compositionally biased region" description="Polar residues" evidence="1">
    <location>
        <begin position="513"/>
        <end position="573"/>
    </location>
</feature>
<reference evidence="2 3" key="1">
    <citation type="journal article" date="2019" name="Sci. Rep.">
        <title>Comparative genomics of chytrid fungi reveal insights into the obligate biotrophic and pathogenic lifestyle of Synchytrium endobioticum.</title>
        <authorList>
            <person name="van de Vossenberg B.T.L.H."/>
            <person name="Warris S."/>
            <person name="Nguyen H.D.T."/>
            <person name="van Gent-Pelzer M.P.E."/>
            <person name="Joly D.L."/>
            <person name="van de Geest H.C."/>
            <person name="Bonants P.J.M."/>
            <person name="Smith D.S."/>
            <person name="Levesque C.A."/>
            <person name="van der Lee T.A.J."/>
        </authorList>
    </citation>
    <scope>NUCLEOTIDE SEQUENCE [LARGE SCALE GENOMIC DNA]</scope>
    <source>
        <strain evidence="2 3">LEV6574</strain>
    </source>
</reference>
<feature type="region of interest" description="Disordered" evidence="1">
    <location>
        <begin position="321"/>
        <end position="356"/>
    </location>
</feature>
<feature type="compositionally biased region" description="Acidic residues" evidence="1">
    <location>
        <begin position="620"/>
        <end position="634"/>
    </location>
</feature>
<feature type="compositionally biased region" description="Basic and acidic residues" evidence="1">
    <location>
        <begin position="759"/>
        <end position="779"/>
    </location>
</feature>
<evidence type="ECO:0000256" key="1">
    <source>
        <dbReference type="SAM" id="MobiDB-lite"/>
    </source>
</evidence>
<evidence type="ECO:0000313" key="2">
    <source>
        <dbReference type="EMBL" id="TPX50428.1"/>
    </source>
</evidence>